<keyword evidence="2" id="KW-1185">Reference proteome</keyword>
<comment type="caution">
    <text evidence="1">The sequence shown here is derived from an EMBL/GenBank/DDBJ whole genome shotgun (WGS) entry which is preliminary data.</text>
</comment>
<protein>
    <submittedName>
        <fullName evidence="1">Uncharacterized protein</fullName>
    </submittedName>
</protein>
<name>G5SQ70_9BACT</name>
<sequence length="77" mass="8802">MNGTGSPILDNMCTLSAFRHANGKGKGFLPIGRSCVKSLKQVWKRLFRNTFLRFQGIFLCLFTKDMNRLEQNEKSFG</sequence>
<dbReference type="Proteomes" id="UP000003598">
    <property type="component" value="Unassembled WGS sequence"/>
</dbReference>
<dbReference type="HOGENOM" id="CLU_2634842_0_0_10"/>
<dbReference type="AlphaFoldDB" id="G5SQ70"/>
<gene>
    <name evidence="1" type="ORF">HMPREF9441_01507</name>
</gene>
<evidence type="ECO:0000313" key="1">
    <source>
        <dbReference type="EMBL" id="EHH00273.1"/>
    </source>
</evidence>
<evidence type="ECO:0000313" key="2">
    <source>
        <dbReference type="Proteomes" id="UP000003598"/>
    </source>
</evidence>
<organism evidence="1 2">
    <name type="scientific">Paraprevotella clara YIT 11840</name>
    <dbReference type="NCBI Taxonomy" id="762968"/>
    <lineage>
        <taxon>Bacteria</taxon>
        <taxon>Pseudomonadati</taxon>
        <taxon>Bacteroidota</taxon>
        <taxon>Bacteroidia</taxon>
        <taxon>Bacteroidales</taxon>
        <taxon>Prevotellaceae</taxon>
        <taxon>Paraprevotella</taxon>
    </lineage>
</organism>
<dbReference type="EMBL" id="AFFY01000022">
    <property type="protein sequence ID" value="EHH00273.1"/>
    <property type="molecule type" value="Genomic_DNA"/>
</dbReference>
<dbReference type="STRING" id="762968.HMPREF9441_01507"/>
<reference evidence="1 2" key="1">
    <citation type="submission" date="2011-03" db="EMBL/GenBank/DDBJ databases">
        <authorList>
            <person name="Weinstock G."/>
            <person name="Sodergren E."/>
            <person name="Clifton S."/>
            <person name="Fulton L."/>
            <person name="Fulton B."/>
            <person name="Courtney L."/>
            <person name="Fronick C."/>
            <person name="Harrison M."/>
            <person name="Strong C."/>
            <person name="Farmer C."/>
            <person name="Delahaunty K."/>
            <person name="Markovic C."/>
            <person name="Hall O."/>
            <person name="Minx P."/>
            <person name="Tomlinson C."/>
            <person name="Mitreva M."/>
            <person name="Hou S."/>
            <person name="Chen J."/>
            <person name="Wollam A."/>
            <person name="Pepin K.H."/>
            <person name="Johnson M."/>
            <person name="Bhonagiri V."/>
            <person name="Zhang X."/>
            <person name="Suruliraj S."/>
            <person name="Warren W."/>
            <person name="Chinwalla A."/>
            <person name="Mardis E.R."/>
            <person name="Wilson R.K."/>
        </authorList>
    </citation>
    <scope>NUCLEOTIDE SEQUENCE [LARGE SCALE GENOMIC DNA]</scope>
    <source>
        <strain evidence="1 2">YIT 11840</strain>
    </source>
</reference>
<accession>G5SQ70</accession>
<proteinExistence type="predicted"/>